<comment type="caution">
    <text evidence="2">The sequence shown here is derived from an EMBL/GenBank/DDBJ whole genome shotgun (WGS) entry which is preliminary data.</text>
</comment>
<sequence length="457" mass="46956">MSATLSIQLDGEGPLAAGGRVAGVVVLEALSQLEDKELVLALIGVEEVGWEDGAVLNSNSVATPHHDKEELFQARVVLRSWVGGVPCEPGPHSVPFDLHLPEHLTPTFAFSEPGSSTSTKRHLKASVSYHLEASLVNSLTAERTSRPSGGGLRASALNASASLRALGRALSSKRRSGNGAGPGTGSPPGSRKALMMARLPSLAAAEAHARLDVTIQPAPHPAPDAAGAAGTPSTSSADGARAPVAPPVAAAGPRSPVVVEEVVPVFTLSDTCVCYMSDSGSVRLRVEVDKDLVQPGEVLQVVTEADGSKSHMAFPRLTLEAGILVQLHDRHAAGDAASAADFTPLLRHELSGLYPSHLTHLMEKLSGGGANGGGGASGGGAKSKANSKFAMRMPSELGPSVRGQLITRCLAVRLVASPDEKDVLAAMRPTAVARVWLDAQPPRGLEAGSPGVQLQVA</sequence>
<evidence type="ECO:0000313" key="3">
    <source>
        <dbReference type="Proteomes" id="UP000613740"/>
    </source>
</evidence>
<gene>
    <name evidence="2" type="ORF">HYH02_006624</name>
</gene>
<name>A0A835T546_9CHLO</name>
<feature type="region of interest" description="Disordered" evidence="1">
    <location>
        <begin position="216"/>
        <end position="251"/>
    </location>
</feature>
<evidence type="ECO:0000313" key="2">
    <source>
        <dbReference type="EMBL" id="KAG2439102.1"/>
    </source>
</evidence>
<feature type="compositionally biased region" description="Low complexity" evidence="1">
    <location>
        <begin position="223"/>
        <end position="251"/>
    </location>
</feature>
<accession>A0A835T546</accession>
<dbReference type="AlphaFoldDB" id="A0A835T546"/>
<dbReference type="EMBL" id="JAEHOD010000041">
    <property type="protein sequence ID" value="KAG2439102.1"/>
    <property type="molecule type" value="Genomic_DNA"/>
</dbReference>
<evidence type="ECO:0008006" key="4">
    <source>
        <dbReference type="Google" id="ProtNLM"/>
    </source>
</evidence>
<reference evidence="2" key="1">
    <citation type="journal article" date="2020" name="bioRxiv">
        <title>Comparative genomics of Chlamydomonas.</title>
        <authorList>
            <person name="Craig R.J."/>
            <person name="Hasan A.R."/>
            <person name="Ness R.W."/>
            <person name="Keightley P.D."/>
        </authorList>
    </citation>
    <scope>NUCLEOTIDE SEQUENCE</scope>
    <source>
        <strain evidence="2">CCAP 11/173</strain>
    </source>
</reference>
<proteinExistence type="predicted"/>
<dbReference type="OrthoDB" id="10442104at2759"/>
<dbReference type="Gene3D" id="2.60.40.640">
    <property type="match status" value="1"/>
</dbReference>
<protein>
    <recommendedName>
        <fullName evidence="4">Arrestin-like N-terminal domain-containing protein</fullName>
    </recommendedName>
</protein>
<feature type="region of interest" description="Disordered" evidence="1">
    <location>
        <begin position="168"/>
        <end position="192"/>
    </location>
</feature>
<keyword evidence="3" id="KW-1185">Reference proteome</keyword>
<organism evidence="2 3">
    <name type="scientific">Chlamydomonas schloesseri</name>
    <dbReference type="NCBI Taxonomy" id="2026947"/>
    <lineage>
        <taxon>Eukaryota</taxon>
        <taxon>Viridiplantae</taxon>
        <taxon>Chlorophyta</taxon>
        <taxon>core chlorophytes</taxon>
        <taxon>Chlorophyceae</taxon>
        <taxon>CS clade</taxon>
        <taxon>Chlamydomonadales</taxon>
        <taxon>Chlamydomonadaceae</taxon>
        <taxon>Chlamydomonas</taxon>
    </lineage>
</organism>
<dbReference type="Proteomes" id="UP000613740">
    <property type="component" value="Unassembled WGS sequence"/>
</dbReference>
<evidence type="ECO:0000256" key="1">
    <source>
        <dbReference type="SAM" id="MobiDB-lite"/>
    </source>
</evidence>
<dbReference type="InterPro" id="IPR014752">
    <property type="entry name" value="Arrestin-like_C"/>
</dbReference>